<keyword evidence="11 21" id="KW-0472">Membrane</keyword>
<comment type="subcellular location">
    <subcellularLocation>
        <location evidence="1">Cell membrane</location>
        <topology evidence="1">Multi-pass membrane protein</topology>
    </subcellularLocation>
</comment>
<dbReference type="GO" id="GO:0009252">
    <property type="term" value="P:peptidoglycan biosynthetic process"/>
    <property type="evidence" value="ECO:0007669"/>
    <property type="project" value="UniProtKB-KW"/>
</dbReference>
<feature type="transmembrane region" description="Helical" evidence="21">
    <location>
        <begin position="21"/>
        <end position="39"/>
    </location>
</feature>
<dbReference type="EC" id="2.4.99.28" evidence="19"/>
<dbReference type="NCBIfam" id="TIGR02614">
    <property type="entry name" value="ftsW"/>
    <property type="match status" value="1"/>
</dbReference>
<evidence type="ECO:0000256" key="11">
    <source>
        <dbReference type="ARBA" id="ARBA00023136"/>
    </source>
</evidence>
<evidence type="ECO:0000256" key="7">
    <source>
        <dbReference type="ARBA" id="ARBA00022692"/>
    </source>
</evidence>
<dbReference type="GO" id="GO:0071555">
    <property type="term" value="P:cell wall organization"/>
    <property type="evidence" value="ECO:0007669"/>
    <property type="project" value="UniProtKB-KW"/>
</dbReference>
<evidence type="ECO:0000256" key="1">
    <source>
        <dbReference type="ARBA" id="ARBA00004651"/>
    </source>
</evidence>
<feature type="transmembrane region" description="Helical" evidence="21">
    <location>
        <begin position="311"/>
        <end position="332"/>
    </location>
</feature>
<dbReference type="Pfam" id="PF01098">
    <property type="entry name" value="FTSW_RODA_SPOVE"/>
    <property type="match status" value="1"/>
</dbReference>
<dbReference type="GO" id="GO:0005886">
    <property type="term" value="C:plasma membrane"/>
    <property type="evidence" value="ECO:0007669"/>
    <property type="project" value="UniProtKB-SubCell"/>
</dbReference>
<dbReference type="PANTHER" id="PTHR30474:SF2">
    <property type="entry name" value="PEPTIDOGLYCAN GLYCOSYLTRANSFERASE FTSW-RELATED"/>
    <property type="match status" value="1"/>
</dbReference>
<dbReference type="InterPro" id="IPR013437">
    <property type="entry name" value="FtsW"/>
</dbReference>
<evidence type="ECO:0000256" key="9">
    <source>
        <dbReference type="ARBA" id="ARBA00022984"/>
    </source>
</evidence>
<keyword evidence="13" id="KW-0961">Cell wall biogenesis/degradation</keyword>
<name>A0A2M7U0F2_9BACT</name>
<comment type="pathway">
    <text evidence="2">Cell wall biogenesis; peptidoglycan biosynthesis.</text>
</comment>
<feature type="transmembrane region" description="Helical" evidence="21">
    <location>
        <begin position="84"/>
        <end position="106"/>
    </location>
</feature>
<evidence type="ECO:0000256" key="15">
    <source>
        <dbReference type="ARBA" id="ARBA00033270"/>
    </source>
</evidence>
<keyword evidence="3" id="KW-1003">Cell membrane</keyword>
<evidence type="ECO:0000256" key="14">
    <source>
        <dbReference type="ARBA" id="ARBA00032370"/>
    </source>
</evidence>
<keyword evidence="9" id="KW-0573">Peptidoglycan synthesis</keyword>
<keyword evidence="7 21" id="KW-0812">Transmembrane</keyword>
<feature type="transmembrane region" description="Helical" evidence="21">
    <location>
        <begin position="171"/>
        <end position="186"/>
    </location>
</feature>
<dbReference type="Proteomes" id="UP000228503">
    <property type="component" value="Unassembled WGS sequence"/>
</dbReference>
<feature type="transmembrane region" description="Helical" evidence="21">
    <location>
        <begin position="193"/>
        <end position="213"/>
    </location>
</feature>
<evidence type="ECO:0000256" key="20">
    <source>
        <dbReference type="ARBA" id="ARBA00049902"/>
    </source>
</evidence>
<dbReference type="GO" id="GO:0008955">
    <property type="term" value="F:peptidoglycan glycosyltransferase activity"/>
    <property type="evidence" value="ECO:0007669"/>
    <property type="project" value="UniProtKB-EC"/>
</dbReference>
<evidence type="ECO:0000256" key="8">
    <source>
        <dbReference type="ARBA" id="ARBA00022960"/>
    </source>
</evidence>
<evidence type="ECO:0000313" key="23">
    <source>
        <dbReference type="Proteomes" id="UP000228503"/>
    </source>
</evidence>
<dbReference type="InterPro" id="IPR001182">
    <property type="entry name" value="FtsW/RodA"/>
</dbReference>
<feature type="transmembrane region" description="Helical" evidence="21">
    <location>
        <begin position="59"/>
        <end position="77"/>
    </location>
</feature>
<keyword evidence="4" id="KW-0132">Cell division</keyword>
<dbReference type="GO" id="GO:0008360">
    <property type="term" value="P:regulation of cell shape"/>
    <property type="evidence" value="ECO:0007669"/>
    <property type="project" value="UniProtKB-KW"/>
</dbReference>
<dbReference type="EMBL" id="PFOB01000019">
    <property type="protein sequence ID" value="PIZ63546.1"/>
    <property type="molecule type" value="Genomic_DNA"/>
</dbReference>
<evidence type="ECO:0000256" key="2">
    <source>
        <dbReference type="ARBA" id="ARBA00004752"/>
    </source>
</evidence>
<keyword evidence="8" id="KW-0133">Cell shape</keyword>
<evidence type="ECO:0000256" key="19">
    <source>
        <dbReference type="ARBA" id="ARBA00044770"/>
    </source>
</evidence>
<evidence type="ECO:0000256" key="21">
    <source>
        <dbReference type="SAM" id="Phobius"/>
    </source>
</evidence>
<evidence type="ECO:0000313" key="22">
    <source>
        <dbReference type="EMBL" id="PIZ63546.1"/>
    </source>
</evidence>
<evidence type="ECO:0000256" key="16">
    <source>
        <dbReference type="ARBA" id="ARBA00038053"/>
    </source>
</evidence>
<evidence type="ECO:0000256" key="4">
    <source>
        <dbReference type="ARBA" id="ARBA00022618"/>
    </source>
</evidence>
<comment type="catalytic activity">
    <reaction evidence="20">
        <text>[GlcNAc-(1-&gt;4)-Mur2Ac(oyl-L-Ala-gamma-D-Glu-L-Lys-D-Ala-D-Ala)](n)-di-trans,octa-cis-undecaprenyl diphosphate + beta-D-GlcNAc-(1-&gt;4)-Mur2Ac(oyl-L-Ala-gamma-D-Glu-L-Lys-D-Ala-D-Ala)-di-trans,octa-cis-undecaprenyl diphosphate = [GlcNAc-(1-&gt;4)-Mur2Ac(oyl-L-Ala-gamma-D-Glu-L-Lys-D-Ala-D-Ala)](n+1)-di-trans,octa-cis-undecaprenyl diphosphate + di-trans,octa-cis-undecaprenyl diphosphate + H(+)</text>
        <dbReference type="Rhea" id="RHEA:23708"/>
        <dbReference type="Rhea" id="RHEA-COMP:9602"/>
        <dbReference type="Rhea" id="RHEA-COMP:9603"/>
        <dbReference type="ChEBI" id="CHEBI:15378"/>
        <dbReference type="ChEBI" id="CHEBI:58405"/>
        <dbReference type="ChEBI" id="CHEBI:60033"/>
        <dbReference type="ChEBI" id="CHEBI:78435"/>
        <dbReference type="EC" id="2.4.99.28"/>
    </reaction>
</comment>
<dbReference type="GO" id="GO:0015648">
    <property type="term" value="F:lipid-linked peptidoglycan transporter activity"/>
    <property type="evidence" value="ECO:0007669"/>
    <property type="project" value="TreeGrafter"/>
</dbReference>
<keyword evidence="10 21" id="KW-1133">Transmembrane helix</keyword>
<evidence type="ECO:0000256" key="3">
    <source>
        <dbReference type="ARBA" id="ARBA00022475"/>
    </source>
</evidence>
<reference evidence="23" key="1">
    <citation type="submission" date="2017-09" db="EMBL/GenBank/DDBJ databases">
        <title>Depth-based differentiation of microbial function through sediment-hosted aquifers and enrichment of novel symbionts in the deep terrestrial subsurface.</title>
        <authorList>
            <person name="Probst A.J."/>
            <person name="Ladd B."/>
            <person name="Jarett J.K."/>
            <person name="Geller-Mcgrath D.E."/>
            <person name="Sieber C.M.K."/>
            <person name="Emerson J.B."/>
            <person name="Anantharaman K."/>
            <person name="Thomas B.C."/>
            <person name="Malmstrom R."/>
            <person name="Stieglmeier M."/>
            <person name="Klingl A."/>
            <person name="Woyke T."/>
            <person name="Ryan C.M."/>
            <person name="Banfield J.F."/>
        </authorList>
    </citation>
    <scope>NUCLEOTIDE SEQUENCE [LARGE SCALE GENOMIC DNA]</scope>
</reference>
<evidence type="ECO:0000256" key="18">
    <source>
        <dbReference type="ARBA" id="ARBA00041418"/>
    </source>
</evidence>
<evidence type="ECO:0000256" key="17">
    <source>
        <dbReference type="ARBA" id="ARBA00041185"/>
    </source>
</evidence>
<proteinExistence type="inferred from homology"/>
<accession>A0A2M7U0F2</accession>
<dbReference type="GO" id="GO:0051301">
    <property type="term" value="P:cell division"/>
    <property type="evidence" value="ECO:0007669"/>
    <property type="project" value="UniProtKB-KW"/>
</dbReference>
<sequence length="374" mass="41447">MRRKTRIRNLRADKKSLPTTILLVSLAIVFSLIGLIFVFEASSIRALQATGDSFHFLKLQLRWIGLGIVAMIFFSVYNYKQLYYFAFPLMAGVIILLLVVLIPSIGQQVGGARRWIDLGIITIQPTEFAKLAAIIYLASWFSKKEKNRFTPFLILTGFLMGLILLQPDMGTAIIIFALSVIMYFLAGQQLQYLLGLIPISIGGFIALIFAAPYRLRRLTAFLNPSEDPLGVGFHINQILISLSEGGFTGRGFGASRQKYLFLPEAHTDSIFAIMGEELGFVGGVLIIFFYVVLLFKLYEIYNATSDHFGKLLIGGIFTFFGLQVMINLGGMVNLMPLTGVTLPFLSYGGSSMITSFMLLGVAINVARQAKLSKN</sequence>
<keyword evidence="5" id="KW-0328">Glycosyltransferase</keyword>
<organism evidence="22 23">
    <name type="scientific">Candidatus Roizmanbacteria bacterium CG_4_10_14_0_2_um_filter_39_13</name>
    <dbReference type="NCBI Taxonomy" id="1974825"/>
    <lineage>
        <taxon>Bacteria</taxon>
        <taxon>Candidatus Roizmaniibacteriota</taxon>
    </lineage>
</organism>
<dbReference type="GO" id="GO:0032153">
    <property type="term" value="C:cell division site"/>
    <property type="evidence" value="ECO:0007669"/>
    <property type="project" value="TreeGrafter"/>
</dbReference>
<feature type="transmembrane region" description="Helical" evidence="21">
    <location>
        <begin position="118"/>
        <end position="137"/>
    </location>
</feature>
<feature type="transmembrane region" description="Helical" evidence="21">
    <location>
        <begin position="149"/>
        <end position="165"/>
    </location>
</feature>
<dbReference type="PANTHER" id="PTHR30474">
    <property type="entry name" value="CELL CYCLE PROTEIN"/>
    <property type="match status" value="1"/>
</dbReference>
<comment type="similarity">
    <text evidence="16">Belongs to the SEDS family. FtsW subfamily.</text>
</comment>
<evidence type="ECO:0000256" key="12">
    <source>
        <dbReference type="ARBA" id="ARBA00023306"/>
    </source>
</evidence>
<comment type="caution">
    <text evidence="22">The sequence shown here is derived from an EMBL/GenBank/DDBJ whole genome shotgun (WGS) entry which is preliminary data.</text>
</comment>
<gene>
    <name evidence="22" type="primary">ftsW</name>
    <name evidence="22" type="ORF">COY16_01820</name>
</gene>
<evidence type="ECO:0000256" key="13">
    <source>
        <dbReference type="ARBA" id="ARBA00023316"/>
    </source>
</evidence>
<keyword evidence="12" id="KW-0131">Cell cycle</keyword>
<dbReference type="AlphaFoldDB" id="A0A2M7U0F2"/>
<evidence type="ECO:0000256" key="6">
    <source>
        <dbReference type="ARBA" id="ARBA00022679"/>
    </source>
</evidence>
<keyword evidence="6" id="KW-0808">Transferase</keyword>
<protein>
    <recommendedName>
        <fullName evidence="17">Probable peptidoglycan glycosyltransferase FtsW</fullName>
        <ecNumber evidence="19">2.4.99.28</ecNumber>
    </recommendedName>
    <alternativeName>
        <fullName evidence="18">Cell division protein FtsW</fullName>
    </alternativeName>
    <alternativeName>
        <fullName evidence="15">Cell wall polymerase</fullName>
    </alternativeName>
    <alternativeName>
        <fullName evidence="14">Peptidoglycan polymerase</fullName>
    </alternativeName>
</protein>
<evidence type="ECO:0000256" key="5">
    <source>
        <dbReference type="ARBA" id="ARBA00022676"/>
    </source>
</evidence>
<evidence type="ECO:0000256" key="10">
    <source>
        <dbReference type="ARBA" id="ARBA00022989"/>
    </source>
</evidence>
<feature type="transmembrane region" description="Helical" evidence="21">
    <location>
        <begin position="344"/>
        <end position="366"/>
    </location>
</feature>
<feature type="transmembrane region" description="Helical" evidence="21">
    <location>
        <begin position="278"/>
        <end position="299"/>
    </location>
</feature>